<dbReference type="AlphaFoldDB" id="A0AAV7Q181"/>
<sequence length="79" mass="8509">MGLANHGQRQPGRMGHVSAACTYVALPLVGRSRMAYIWWPCDATLFIYLCPSSMGNGGTEGGGMSMPHEQDVYCRGCVV</sequence>
<proteinExistence type="predicted"/>
<evidence type="ECO:0000313" key="1">
    <source>
        <dbReference type="EMBL" id="KAJ1131765.1"/>
    </source>
</evidence>
<dbReference type="Proteomes" id="UP001066276">
    <property type="component" value="Chromosome 7"/>
</dbReference>
<reference evidence="1" key="1">
    <citation type="journal article" date="2022" name="bioRxiv">
        <title>Sequencing and chromosome-scale assembly of the giantPleurodeles waltlgenome.</title>
        <authorList>
            <person name="Brown T."/>
            <person name="Elewa A."/>
            <person name="Iarovenko S."/>
            <person name="Subramanian E."/>
            <person name="Araus A.J."/>
            <person name="Petzold A."/>
            <person name="Susuki M."/>
            <person name="Suzuki K.-i.T."/>
            <person name="Hayashi T."/>
            <person name="Toyoda A."/>
            <person name="Oliveira C."/>
            <person name="Osipova E."/>
            <person name="Leigh N.D."/>
            <person name="Simon A."/>
            <person name="Yun M.H."/>
        </authorList>
    </citation>
    <scope>NUCLEOTIDE SEQUENCE</scope>
    <source>
        <strain evidence="1">20211129_DDA</strain>
        <tissue evidence="1">Liver</tissue>
    </source>
</reference>
<protein>
    <submittedName>
        <fullName evidence="1">Uncharacterized protein</fullName>
    </submittedName>
</protein>
<organism evidence="1 2">
    <name type="scientific">Pleurodeles waltl</name>
    <name type="common">Iberian ribbed newt</name>
    <dbReference type="NCBI Taxonomy" id="8319"/>
    <lineage>
        <taxon>Eukaryota</taxon>
        <taxon>Metazoa</taxon>
        <taxon>Chordata</taxon>
        <taxon>Craniata</taxon>
        <taxon>Vertebrata</taxon>
        <taxon>Euteleostomi</taxon>
        <taxon>Amphibia</taxon>
        <taxon>Batrachia</taxon>
        <taxon>Caudata</taxon>
        <taxon>Salamandroidea</taxon>
        <taxon>Salamandridae</taxon>
        <taxon>Pleurodelinae</taxon>
        <taxon>Pleurodeles</taxon>
    </lineage>
</organism>
<comment type="caution">
    <text evidence="1">The sequence shown here is derived from an EMBL/GenBank/DDBJ whole genome shotgun (WGS) entry which is preliminary data.</text>
</comment>
<accession>A0AAV7Q181</accession>
<name>A0AAV7Q181_PLEWA</name>
<dbReference type="EMBL" id="JANPWB010000011">
    <property type="protein sequence ID" value="KAJ1131765.1"/>
    <property type="molecule type" value="Genomic_DNA"/>
</dbReference>
<gene>
    <name evidence="1" type="ORF">NDU88_010098</name>
</gene>
<keyword evidence="2" id="KW-1185">Reference proteome</keyword>
<evidence type="ECO:0000313" key="2">
    <source>
        <dbReference type="Proteomes" id="UP001066276"/>
    </source>
</evidence>